<gene>
    <name evidence="1" type="ORF">QYT958_LOCUS47541</name>
</gene>
<sequence>AVELKTVLLIIFNVDSASDVRAGTFPVLSQLIELSAGFADMESEIDKMATTFIDLIGLQSTKTT</sequence>
<evidence type="ECO:0000313" key="2">
    <source>
        <dbReference type="Proteomes" id="UP000663848"/>
    </source>
</evidence>
<name>A0A822G268_9BILA</name>
<comment type="caution">
    <text evidence="1">The sequence shown here is derived from an EMBL/GenBank/DDBJ whole genome shotgun (WGS) entry which is preliminary data.</text>
</comment>
<accession>A0A822G268</accession>
<protein>
    <submittedName>
        <fullName evidence="1">Uncharacterized protein</fullName>
    </submittedName>
</protein>
<proteinExistence type="predicted"/>
<reference evidence="1" key="1">
    <citation type="submission" date="2021-02" db="EMBL/GenBank/DDBJ databases">
        <authorList>
            <person name="Nowell W R."/>
        </authorList>
    </citation>
    <scope>NUCLEOTIDE SEQUENCE</scope>
</reference>
<dbReference type="EMBL" id="CAJOBR010090137">
    <property type="protein sequence ID" value="CAF5139294.1"/>
    <property type="molecule type" value="Genomic_DNA"/>
</dbReference>
<dbReference type="Proteomes" id="UP000663848">
    <property type="component" value="Unassembled WGS sequence"/>
</dbReference>
<dbReference type="AlphaFoldDB" id="A0A822G268"/>
<organism evidence="1 2">
    <name type="scientific">Rotaria socialis</name>
    <dbReference type="NCBI Taxonomy" id="392032"/>
    <lineage>
        <taxon>Eukaryota</taxon>
        <taxon>Metazoa</taxon>
        <taxon>Spiralia</taxon>
        <taxon>Gnathifera</taxon>
        <taxon>Rotifera</taxon>
        <taxon>Eurotatoria</taxon>
        <taxon>Bdelloidea</taxon>
        <taxon>Philodinida</taxon>
        <taxon>Philodinidae</taxon>
        <taxon>Rotaria</taxon>
    </lineage>
</organism>
<evidence type="ECO:0000313" key="1">
    <source>
        <dbReference type="EMBL" id="CAF5139294.1"/>
    </source>
</evidence>
<feature type="non-terminal residue" evidence="1">
    <location>
        <position position="64"/>
    </location>
</feature>
<feature type="non-terminal residue" evidence="1">
    <location>
        <position position="1"/>
    </location>
</feature>